<protein>
    <submittedName>
        <fullName evidence="8">Aromatic-amino-acid transaminase</fullName>
    </submittedName>
</protein>
<dbReference type="Gene3D" id="3.40.640.10">
    <property type="entry name" value="Type I PLP-dependent aspartate aminotransferase-like (Major domain)"/>
    <property type="match status" value="1"/>
</dbReference>
<dbReference type="PANTHER" id="PTHR11879:SF22">
    <property type="entry name" value="ASPARTATE AMINOTRANSFERASE, MITOCHONDRIAL"/>
    <property type="match status" value="1"/>
</dbReference>
<evidence type="ECO:0000256" key="2">
    <source>
        <dbReference type="ARBA" id="ARBA00007441"/>
    </source>
</evidence>
<comment type="subunit">
    <text evidence="3">Homodimer.</text>
</comment>
<proteinExistence type="inferred from homology"/>
<evidence type="ECO:0000256" key="3">
    <source>
        <dbReference type="ARBA" id="ARBA00011738"/>
    </source>
</evidence>
<dbReference type="InterPro" id="IPR015421">
    <property type="entry name" value="PyrdxlP-dep_Trfase_major"/>
</dbReference>
<dbReference type="CDD" id="cd00609">
    <property type="entry name" value="AAT_like"/>
    <property type="match status" value="1"/>
</dbReference>
<evidence type="ECO:0000256" key="1">
    <source>
        <dbReference type="ARBA" id="ARBA00001933"/>
    </source>
</evidence>
<dbReference type="InterPro" id="IPR015424">
    <property type="entry name" value="PyrdxlP-dep_Trfase"/>
</dbReference>
<evidence type="ECO:0000313" key="9">
    <source>
        <dbReference type="Proteomes" id="UP000199662"/>
    </source>
</evidence>
<dbReference type="Proteomes" id="UP000199662">
    <property type="component" value="Unassembled WGS sequence"/>
</dbReference>
<gene>
    <name evidence="8" type="ORF">SAMN05660742_10523</name>
</gene>
<dbReference type="Gene3D" id="3.90.1150.10">
    <property type="entry name" value="Aspartate Aminotransferase, domain 1"/>
    <property type="match status" value="1"/>
</dbReference>
<dbReference type="InterPro" id="IPR000796">
    <property type="entry name" value="Asp_trans"/>
</dbReference>
<dbReference type="GO" id="GO:0008483">
    <property type="term" value="F:transaminase activity"/>
    <property type="evidence" value="ECO:0007669"/>
    <property type="project" value="UniProtKB-KW"/>
</dbReference>
<dbReference type="GO" id="GO:0006520">
    <property type="term" value="P:amino acid metabolic process"/>
    <property type="evidence" value="ECO:0007669"/>
    <property type="project" value="InterPro"/>
</dbReference>
<dbReference type="PANTHER" id="PTHR11879">
    <property type="entry name" value="ASPARTATE AMINOTRANSFERASE"/>
    <property type="match status" value="1"/>
</dbReference>
<reference evidence="8 9" key="1">
    <citation type="submission" date="2016-10" db="EMBL/GenBank/DDBJ databases">
        <authorList>
            <person name="de Groot N.N."/>
        </authorList>
    </citation>
    <scope>NUCLEOTIDE SEQUENCE [LARGE SCALE GENOMIC DNA]</scope>
    <source>
        <strain evidence="8 9">DSM 2179</strain>
    </source>
</reference>
<dbReference type="Pfam" id="PF00155">
    <property type="entry name" value="Aminotran_1_2"/>
    <property type="match status" value="1"/>
</dbReference>
<accession>A0A1H6X9N6</accession>
<feature type="domain" description="Aminotransferase class I/classII large" evidence="7">
    <location>
        <begin position="43"/>
        <end position="400"/>
    </location>
</feature>
<dbReference type="RefSeq" id="WP_091830158.1">
    <property type="nucleotide sequence ID" value="NZ_FNZK01000005.1"/>
</dbReference>
<dbReference type="STRING" id="84035.SAMN05660742_10523"/>
<keyword evidence="9" id="KW-1185">Reference proteome</keyword>
<keyword evidence="5" id="KW-0808">Transferase</keyword>
<dbReference type="GO" id="GO:0042802">
    <property type="term" value="F:identical protein binding"/>
    <property type="evidence" value="ECO:0007669"/>
    <property type="project" value="TreeGrafter"/>
</dbReference>
<comment type="cofactor">
    <cofactor evidence="1">
        <name>pyridoxal 5'-phosphate</name>
        <dbReference type="ChEBI" id="CHEBI:597326"/>
    </cofactor>
</comment>
<evidence type="ECO:0000259" key="7">
    <source>
        <dbReference type="Pfam" id="PF00155"/>
    </source>
</evidence>
<dbReference type="InterPro" id="IPR015422">
    <property type="entry name" value="PyrdxlP-dep_Trfase_small"/>
</dbReference>
<dbReference type="AlphaFoldDB" id="A0A1H6X9N6"/>
<evidence type="ECO:0000256" key="6">
    <source>
        <dbReference type="ARBA" id="ARBA00022898"/>
    </source>
</evidence>
<organism evidence="8 9">
    <name type="scientific">Propionispira arboris</name>
    <dbReference type="NCBI Taxonomy" id="84035"/>
    <lineage>
        <taxon>Bacteria</taxon>
        <taxon>Bacillati</taxon>
        <taxon>Bacillota</taxon>
        <taxon>Negativicutes</taxon>
        <taxon>Selenomonadales</taxon>
        <taxon>Selenomonadaceae</taxon>
        <taxon>Propionispira</taxon>
    </lineage>
</organism>
<keyword evidence="6" id="KW-0663">Pyridoxal phosphate</keyword>
<name>A0A1H6X9N6_9FIRM</name>
<dbReference type="GO" id="GO:0030170">
    <property type="term" value="F:pyridoxal phosphate binding"/>
    <property type="evidence" value="ECO:0007669"/>
    <property type="project" value="InterPro"/>
</dbReference>
<comment type="similarity">
    <text evidence="2">Belongs to the class-I pyridoxal-phosphate-dependent aminotransferase family.</text>
</comment>
<evidence type="ECO:0000313" key="8">
    <source>
        <dbReference type="EMBL" id="SEJ25838.1"/>
    </source>
</evidence>
<dbReference type="InterPro" id="IPR004839">
    <property type="entry name" value="Aminotransferase_I/II_large"/>
</dbReference>
<evidence type="ECO:0000256" key="4">
    <source>
        <dbReference type="ARBA" id="ARBA00022576"/>
    </source>
</evidence>
<keyword evidence="4" id="KW-0032">Aminotransferase</keyword>
<dbReference type="EMBL" id="FNZK01000005">
    <property type="protein sequence ID" value="SEJ25838.1"/>
    <property type="molecule type" value="Genomic_DNA"/>
</dbReference>
<dbReference type="SUPFAM" id="SSF53383">
    <property type="entry name" value="PLP-dependent transferases"/>
    <property type="match status" value="1"/>
</dbReference>
<sequence>MITSMAASHSVGKIAKDAIFGASGAANKASQKYGSEKITNATIGAIMDDKEILACIPTVEKVLKSLPMKDIIAYAPISGLPAYLDAVIDLTFADSKPEGYFAAVATAGGTGAIHHTIWNYSEIGDTVLTSDWYWGPYNMLCNEAKRKLDTYTLFDEKHNFNITSFETKVDAILAKQDSILIIINTPAHNPTGYSLSEADWMNVLDVCKKQAKNINKKITLLVDIAYIDYAGEKNETRQFMKQFSHLPVNMLSVFAFSMSKGYTMYGQRTGAMIGLSSSKEIVTEFASINQYTSRATWSNINRGAMTLLTTINQDPVLLKQFEAEREAYYQMIRARADVFMKESAQCGLKALPYKAGFFLSIPAADPVAVCDKLHDDLIFAVPLKMGVRIAVCAIPLAKMTGIAEKTLKAMEFVKNK</sequence>
<evidence type="ECO:0000256" key="5">
    <source>
        <dbReference type="ARBA" id="ARBA00022679"/>
    </source>
</evidence>